<dbReference type="Proteomes" id="UP000273982">
    <property type="component" value="Chromosome"/>
</dbReference>
<sequence length="73" mass="7817">MPKLIALGLVAVAGVVAYAVGRAMLARLVAGGAAKEKARRAESDLRAAKRQAEIMVERRSVEDVSQDLDHGRF</sequence>
<gene>
    <name evidence="1" type="ORF">EHO51_01230</name>
</gene>
<accession>A0A3G8M2F1</accession>
<organism evidence="1 2">
    <name type="scientific">Methylocystis rosea</name>
    <dbReference type="NCBI Taxonomy" id="173366"/>
    <lineage>
        <taxon>Bacteria</taxon>
        <taxon>Pseudomonadati</taxon>
        <taxon>Pseudomonadota</taxon>
        <taxon>Alphaproteobacteria</taxon>
        <taxon>Hyphomicrobiales</taxon>
        <taxon>Methylocystaceae</taxon>
        <taxon>Methylocystis</taxon>
    </lineage>
</organism>
<dbReference type="KEGG" id="mros:EHO51_01230"/>
<proteinExistence type="predicted"/>
<name>A0A3G8M2F1_9HYPH</name>
<reference evidence="1 2" key="1">
    <citation type="submission" date="2018-11" db="EMBL/GenBank/DDBJ databases">
        <title>Genome squencing of methanotrophic bacteria isolated from alkaline groundwater in Korea.</title>
        <authorList>
            <person name="Nguyen L.N."/>
        </authorList>
    </citation>
    <scope>NUCLEOTIDE SEQUENCE [LARGE SCALE GENOMIC DNA]</scope>
    <source>
        <strain evidence="1 2">GW6</strain>
    </source>
</reference>
<protein>
    <submittedName>
        <fullName evidence="1">Uncharacterized protein</fullName>
    </submittedName>
</protein>
<evidence type="ECO:0000313" key="1">
    <source>
        <dbReference type="EMBL" id="AZG75475.1"/>
    </source>
</evidence>
<dbReference type="RefSeq" id="WP_124737359.1">
    <property type="nucleotide sequence ID" value="NZ_CP034086.1"/>
</dbReference>
<evidence type="ECO:0000313" key="2">
    <source>
        <dbReference type="Proteomes" id="UP000273982"/>
    </source>
</evidence>
<dbReference type="AlphaFoldDB" id="A0A3G8M2F1"/>
<dbReference type="EMBL" id="CP034086">
    <property type="protein sequence ID" value="AZG75475.1"/>
    <property type="molecule type" value="Genomic_DNA"/>
</dbReference>